<dbReference type="EMBL" id="JBBHLL010000012">
    <property type="protein sequence ID" value="KAK7831820.1"/>
    <property type="molecule type" value="Genomic_DNA"/>
</dbReference>
<organism evidence="3 4">
    <name type="scientific">Myodes glareolus</name>
    <name type="common">Bank vole</name>
    <name type="synonym">Clethrionomys glareolus</name>
    <dbReference type="NCBI Taxonomy" id="447135"/>
    <lineage>
        <taxon>Eukaryota</taxon>
        <taxon>Metazoa</taxon>
        <taxon>Chordata</taxon>
        <taxon>Craniata</taxon>
        <taxon>Vertebrata</taxon>
        <taxon>Euteleostomi</taxon>
        <taxon>Mammalia</taxon>
        <taxon>Eutheria</taxon>
        <taxon>Euarchontoglires</taxon>
        <taxon>Glires</taxon>
        <taxon>Rodentia</taxon>
        <taxon>Myomorpha</taxon>
        <taxon>Muroidea</taxon>
        <taxon>Cricetidae</taxon>
        <taxon>Arvicolinae</taxon>
        <taxon>Myodes</taxon>
    </lineage>
</organism>
<keyword evidence="1" id="KW-0677">Repeat</keyword>
<dbReference type="AlphaFoldDB" id="A0AAW0JZC4"/>
<dbReference type="Pfam" id="PF14912">
    <property type="entry name" value="THEG"/>
    <property type="match status" value="1"/>
</dbReference>
<dbReference type="PANTHER" id="PTHR15901:SF15">
    <property type="entry name" value="TESTICULAR HAPLOID EXPRESSED GENE PROTEIN-LIKE"/>
    <property type="match status" value="1"/>
</dbReference>
<comment type="caution">
    <text evidence="3">The sequence shown here is derived from an EMBL/GenBank/DDBJ whole genome shotgun (WGS) entry which is preliminary data.</text>
</comment>
<evidence type="ECO:0000256" key="2">
    <source>
        <dbReference type="SAM" id="MobiDB-lite"/>
    </source>
</evidence>
<proteinExistence type="predicted"/>
<dbReference type="Proteomes" id="UP001488838">
    <property type="component" value="Unassembled WGS sequence"/>
</dbReference>
<feature type="region of interest" description="Disordered" evidence="2">
    <location>
        <begin position="248"/>
        <end position="272"/>
    </location>
</feature>
<keyword evidence="4" id="KW-1185">Reference proteome</keyword>
<dbReference type="PANTHER" id="PTHR15901">
    <property type="entry name" value="TESTICULAR HAPLOID EXPRESSED GENE PROTEIN"/>
    <property type="match status" value="1"/>
</dbReference>
<evidence type="ECO:0000313" key="3">
    <source>
        <dbReference type="EMBL" id="KAK7831820.1"/>
    </source>
</evidence>
<reference evidence="3 4" key="1">
    <citation type="journal article" date="2023" name="bioRxiv">
        <title>Conserved and derived expression patterns and positive selection on dental genes reveal complex evolutionary context of ever-growing rodent molars.</title>
        <authorList>
            <person name="Calamari Z.T."/>
            <person name="Song A."/>
            <person name="Cohen E."/>
            <person name="Akter M."/>
            <person name="Roy R.D."/>
            <person name="Hallikas O."/>
            <person name="Christensen M.M."/>
            <person name="Li P."/>
            <person name="Marangoni P."/>
            <person name="Jernvall J."/>
            <person name="Klein O.D."/>
        </authorList>
    </citation>
    <scope>NUCLEOTIDE SEQUENCE [LARGE SCALE GENOMIC DNA]</scope>
    <source>
        <strain evidence="3">V071</strain>
    </source>
</reference>
<protein>
    <submittedName>
        <fullName evidence="3">Uncharacterized protein</fullName>
    </submittedName>
</protein>
<evidence type="ECO:0000313" key="4">
    <source>
        <dbReference type="Proteomes" id="UP001488838"/>
    </source>
</evidence>
<name>A0AAW0JZC4_MYOGA</name>
<dbReference type="InterPro" id="IPR006623">
    <property type="entry name" value="THEG"/>
</dbReference>
<dbReference type="InterPro" id="IPR042401">
    <property type="entry name" value="SPMAP2-like"/>
</dbReference>
<sequence length="272" mass="30060">MNSGPSSPSTSPSPCRYSGVDFIGGRHGPVEISSVLKKFHPLQKDLSEPAQVPNDERHHRALPPKLLHGRGVPKLHQRISDKGKGSVPEVTELLLCAREGNVEDQGVVHPDLHSAVGKPHNLFPVTLQNPASASLVRDYRPLGLVLVRVFYGYEAIYWERELKTLLNRKSNGERQIAVVGEVSGIRVQFTSRLFWGNQDPIRPVSDAALKAQLTKRIEDLAQPKLVSRHYVPNSSGLADPVVKDKEALPSLKRPSPPSLQMGNFTSPRHRAF</sequence>
<gene>
    <name evidence="3" type="ORF">U0070_016450</name>
</gene>
<accession>A0AAW0JZC4</accession>
<evidence type="ECO:0000256" key="1">
    <source>
        <dbReference type="ARBA" id="ARBA00022737"/>
    </source>
</evidence>